<dbReference type="InterPro" id="IPR050684">
    <property type="entry name" value="HTH-Siroheme_Decarb"/>
</dbReference>
<organism evidence="8">
    <name type="scientific">uncultured organism</name>
    <dbReference type="NCBI Taxonomy" id="155900"/>
    <lineage>
        <taxon>unclassified sequences</taxon>
        <taxon>environmental samples</taxon>
    </lineage>
</organism>
<evidence type="ECO:0000259" key="6">
    <source>
        <dbReference type="Pfam" id="PF17805"/>
    </source>
</evidence>
<evidence type="ECO:0000256" key="2">
    <source>
        <dbReference type="ARBA" id="ARBA00023444"/>
    </source>
</evidence>
<reference evidence="8" key="1">
    <citation type="submission" date="2019-06" db="EMBL/GenBank/DDBJ databases">
        <authorList>
            <person name="Murdoch R.W."/>
            <person name="Fathepure B."/>
        </authorList>
    </citation>
    <scope>NUCLEOTIDE SEQUENCE</scope>
</reference>
<dbReference type="PANTHER" id="PTHR43413:SF1">
    <property type="entry name" value="SIROHEME DECARBOXYLASE NIRL SUBUNIT"/>
    <property type="match status" value="1"/>
</dbReference>
<keyword evidence="1" id="KW-0456">Lyase</keyword>
<evidence type="ECO:0000256" key="4">
    <source>
        <dbReference type="ARBA" id="ARBA00023471"/>
    </source>
</evidence>
<evidence type="ECO:0000256" key="5">
    <source>
        <dbReference type="ARBA" id="ARBA00048470"/>
    </source>
</evidence>
<gene>
    <name evidence="8" type="ORF">KBTEX_02040</name>
</gene>
<comment type="pathway">
    <text evidence="2">Porphyrin-containing compound metabolism.</text>
</comment>
<evidence type="ECO:0000313" key="8">
    <source>
        <dbReference type="EMBL" id="QEA05716.1"/>
    </source>
</evidence>
<dbReference type="Gene3D" id="3.30.70.3460">
    <property type="match status" value="2"/>
</dbReference>
<dbReference type="EMBL" id="MN079108">
    <property type="protein sequence ID" value="QEA05716.1"/>
    <property type="molecule type" value="Genomic_DNA"/>
</dbReference>
<dbReference type="Pfam" id="PF17805">
    <property type="entry name" value="AsnC_trans_reg2"/>
    <property type="match status" value="2"/>
</dbReference>
<dbReference type="PANTHER" id="PTHR43413">
    <property type="entry name" value="TRANSCRIPTIONAL REGULATOR, ASNC FAMILY"/>
    <property type="match status" value="1"/>
</dbReference>
<feature type="domain" description="Siroheme decarboxylase AsnC-like ligand binding" evidence="6">
    <location>
        <begin position="243"/>
        <end position="330"/>
    </location>
</feature>
<evidence type="ECO:0000259" key="7">
    <source>
        <dbReference type="Pfam" id="PF22451"/>
    </source>
</evidence>
<proteinExistence type="inferred from homology"/>
<dbReference type="InterPro" id="IPR040523">
    <property type="entry name" value="AsnC_trans_reg2"/>
</dbReference>
<dbReference type="AlphaFoldDB" id="A0A5B8RAM4"/>
<comment type="catalytic activity">
    <reaction evidence="5">
        <text>siroheme + 2 H(+) = 12,18-didecarboxysiroheme + 2 CO2</text>
        <dbReference type="Rhea" id="RHEA:19093"/>
        <dbReference type="ChEBI" id="CHEBI:15378"/>
        <dbReference type="ChEBI" id="CHEBI:16526"/>
        <dbReference type="ChEBI" id="CHEBI:60052"/>
        <dbReference type="ChEBI" id="CHEBI:140497"/>
        <dbReference type="EC" id="4.1.1.111"/>
    </reaction>
</comment>
<dbReference type="EC" id="4.1.1.111" evidence="4"/>
<protein>
    <recommendedName>
        <fullName evidence="4">siroheme decarboxylase</fullName>
        <ecNumber evidence="4">4.1.1.111</ecNumber>
    </recommendedName>
</protein>
<comment type="similarity">
    <text evidence="3">Belongs to the Ahb/Nir family.</text>
</comment>
<evidence type="ECO:0000256" key="1">
    <source>
        <dbReference type="ARBA" id="ARBA00023239"/>
    </source>
</evidence>
<evidence type="ECO:0000256" key="3">
    <source>
        <dbReference type="ARBA" id="ARBA00023457"/>
    </source>
</evidence>
<name>A0A5B8RAM4_9ZZZZ</name>
<dbReference type="Pfam" id="PF22451">
    <property type="entry name" value="NirdL-like_HTH"/>
    <property type="match status" value="2"/>
</dbReference>
<sequence>MVTAAADIAGAGTAAAPDGVARALLRAYARGLPLEPRPYRTMARHLRVGEGEVIAALGTLADRGWLARVGAVFRPGAVGASTLAALAVPPSRLETVAAQVNAYRGVNHNYEREHRYSLWFVVTAASRPGVDAVLDGVAADTGLAPLDLPLESAYHLDLAGLMAGEGDAPRTVTPRPPAEPLVLDPAARHVLAALEDGLALVPRPFAAVAARAGVDEAEVLARLRAWRERGAVVRYGLIARHRRLGYRANAMVVWDVPDEQVDAVAGRIAGYRFVTLCYRRPRRLPEWRYNLFSMIHGRDRATVRAQAQALAAAAGPAVRDRQVLFSRRCFRQRGASYAPAPAGAGAVAS</sequence>
<dbReference type="InterPro" id="IPR053953">
    <property type="entry name" value="NirdL-like_HTH"/>
</dbReference>
<feature type="domain" description="Siroheme decarboxylase NirL-like HTH" evidence="7">
    <location>
        <begin position="22"/>
        <end position="64"/>
    </location>
</feature>
<feature type="domain" description="Siroheme decarboxylase NirL-like HTH" evidence="7">
    <location>
        <begin position="188"/>
        <end position="231"/>
    </location>
</feature>
<accession>A0A5B8RAM4</accession>
<dbReference type="GO" id="GO:0016829">
    <property type="term" value="F:lyase activity"/>
    <property type="evidence" value="ECO:0007669"/>
    <property type="project" value="UniProtKB-KW"/>
</dbReference>
<feature type="domain" description="Siroheme decarboxylase AsnC-like ligand binding" evidence="6">
    <location>
        <begin position="80"/>
        <end position="146"/>
    </location>
</feature>